<dbReference type="Proteomes" id="UP001066276">
    <property type="component" value="Chromosome 11"/>
</dbReference>
<evidence type="ECO:0000313" key="3">
    <source>
        <dbReference type="Proteomes" id="UP001066276"/>
    </source>
</evidence>
<keyword evidence="1" id="KW-0812">Transmembrane</keyword>
<reference evidence="2" key="1">
    <citation type="journal article" date="2022" name="bioRxiv">
        <title>Sequencing and chromosome-scale assembly of the giantPleurodeles waltlgenome.</title>
        <authorList>
            <person name="Brown T."/>
            <person name="Elewa A."/>
            <person name="Iarovenko S."/>
            <person name="Subramanian E."/>
            <person name="Araus A.J."/>
            <person name="Petzold A."/>
            <person name="Susuki M."/>
            <person name="Suzuki K.-i.T."/>
            <person name="Hayashi T."/>
            <person name="Toyoda A."/>
            <person name="Oliveira C."/>
            <person name="Osipova E."/>
            <person name="Leigh N.D."/>
            <person name="Simon A."/>
            <person name="Yun M.H."/>
        </authorList>
    </citation>
    <scope>NUCLEOTIDE SEQUENCE</scope>
    <source>
        <strain evidence="2">20211129_DDA</strain>
        <tissue evidence="2">Liver</tissue>
    </source>
</reference>
<accession>A0AAV7L7Z2</accession>
<gene>
    <name evidence="2" type="ORF">NDU88_000915</name>
</gene>
<protein>
    <submittedName>
        <fullName evidence="2">Uncharacterized protein</fullName>
    </submittedName>
</protein>
<sequence length="92" mass="10316">MPSSPHQVKLAKYPRLRNASAGFPDATAKNLKREREEEDLSDDYSHFRPRHSTWADRSDAVAIAILALGALPVLYQLTKPVGKVRKVLSFVD</sequence>
<keyword evidence="1" id="KW-1133">Transmembrane helix</keyword>
<dbReference type="EMBL" id="JANPWB010000015">
    <property type="protein sequence ID" value="KAJ1087751.1"/>
    <property type="molecule type" value="Genomic_DNA"/>
</dbReference>
<dbReference type="AlphaFoldDB" id="A0AAV7L7Z2"/>
<name>A0AAV7L7Z2_PLEWA</name>
<proteinExistence type="predicted"/>
<keyword evidence="3" id="KW-1185">Reference proteome</keyword>
<comment type="caution">
    <text evidence="2">The sequence shown here is derived from an EMBL/GenBank/DDBJ whole genome shotgun (WGS) entry which is preliminary data.</text>
</comment>
<feature type="transmembrane region" description="Helical" evidence="1">
    <location>
        <begin position="60"/>
        <end position="78"/>
    </location>
</feature>
<organism evidence="2 3">
    <name type="scientific">Pleurodeles waltl</name>
    <name type="common">Iberian ribbed newt</name>
    <dbReference type="NCBI Taxonomy" id="8319"/>
    <lineage>
        <taxon>Eukaryota</taxon>
        <taxon>Metazoa</taxon>
        <taxon>Chordata</taxon>
        <taxon>Craniata</taxon>
        <taxon>Vertebrata</taxon>
        <taxon>Euteleostomi</taxon>
        <taxon>Amphibia</taxon>
        <taxon>Batrachia</taxon>
        <taxon>Caudata</taxon>
        <taxon>Salamandroidea</taxon>
        <taxon>Salamandridae</taxon>
        <taxon>Pleurodelinae</taxon>
        <taxon>Pleurodeles</taxon>
    </lineage>
</organism>
<evidence type="ECO:0000313" key="2">
    <source>
        <dbReference type="EMBL" id="KAJ1087751.1"/>
    </source>
</evidence>
<evidence type="ECO:0000256" key="1">
    <source>
        <dbReference type="SAM" id="Phobius"/>
    </source>
</evidence>
<keyword evidence="1" id="KW-0472">Membrane</keyword>